<dbReference type="InterPro" id="IPR023000">
    <property type="entry name" value="Shikimate_kinase_CS"/>
</dbReference>
<keyword evidence="11" id="KW-0479">Metal-binding</keyword>
<evidence type="ECO:0000256" key="2">
    <source>
        <dbReference type="ARBA" id="ARBA00006997"/>
    </source>
</evidence>
<keyword evidence="5 11" id="KW-0808">Transferase</keyword>
<dbReference type="PANTHER" id="PTHR21087">
    <property type="entry name" value="SHIKIMATE KINASE"/>
    <property type="match status" value="1"/>
</dbReference>
<proteinExistence type="inferred from homology"/>
<comment type="subcellular location">
    <subcellularLocation>
        <location evidence="11">Cytoplasm</location>
    </subcellularLocation>
</comment>
<feature type="binding site" evidence="11">
    <location>
        <begin position="18"/>
        <end position="23"/>
    </location>
    <ligand>
        <name>ATP</name>
        <dbReference type="ChEBI" id="CHEBI:30616"/>
    </ligand>
</feature>
<reference evidence="12 13" key="1">
    <citation type="submission" date="2017-05" db="EMBL/GenBank/DDBJ databases">
        <authorList>
            <person name="Varghese N."/>
            <person name="Submissions S."/>
        </authorList>
    </citation>
    <scope>NUCLEOTIDE SEQUENCE [LARGE SCALE GENOMIC DNA]</scope>
    <source>
        <strain evidence="12 13">DSM 25457</strain>
    </source>
</reference>
<dbReference type="HAMAP" id="MF_00109">
    <property type="entry name" value="Shikimate_kinase"/>
    <property type="match status" value="1"/>
</dbReference>
<comment type="pathway">
    <text evidence="1 11">Metabolic intermediate biosynthesis; chorismate biosynthesis; chorismate from D-erythrose 4-phosphate and phosphoenolpyruvate: step 5/7.</text>
</comment>
<keyword evidence="6 11" id="KW-0547">Nucleotide-binding</keyword>
<comment type="subunit">
    <text evidence="11">Monomer.</text>
</comment>
<keyword evidence="11" id="KW-0460">Magnesium</keyword>
<dbReference type="Gene3D" id="3.40.50.300">
    <property type="entry name" value="P-loop containing nucleotide triphosphate hydrolases"/>
    <property type="match status" value="1"/>
</dbReference>
<dbReference type="SUPFAM" id="SSF52540">
    <property type="entry name" value="P-loop containing nucleoside triphosphate hydrolases"/>
    <property type="match status" value="1"/>
</dbReference>
<evidence type="ECO:0000256" key="6">
    <source>
        <dbReference type="ARBA" id="ARBA00022741"/>
    </source>
</evidence>
<feature type="binding site" evidence="11">
    <location>
        <position position="22"/>
    </location>
    <ligand>
        <name>Mg(2+)</name>
        <dbReference type="ChEBI" id="CHEBI:18420"/>
    </ligand>
</feature>
<comment type="caution">
    <text evidence="11">Lacks conserved residue(s) required for the propagation of feature annotation.</text>
</comment>
<evidence type="ECO:0000256" key="8">
    <source>
        <dbReference type="ARBA" id="ARBA00022840"/>
    </source>
</evidence>
<evidence type="ECO:0000256" key="10">
    <source>
        <dbReference type="ARBA" id="ARBA00048567"/>
    </source>
</evidence>
<dbReference type="Proteomes" id="UP001158067">
    <property type="component" value="Unassembled WGS sequence"/>
</dbReference>
<feature type="binding site" evidence="11">
    <location>
        <position position="147"/>
    </location>
    <ligand>
        <name>substrate</name>
    </ligand>
</feature>
<evidence type="ECO:0000256" key="1">
    <source>
        <dbReference type="ARBA" id="ARBA00004842"/>
    </source>
</evidence>
<comment type="function">
    <text evidence="11">Catalyzes the specific phosphorylation of the 3-hydroxyl group of shikimic acid using ATP as a cosubstrate.</text>
</comment>
<dbReference type="Pfam" id="PF01202">
    <property type="entry name" value="SKI"/>
    <property type="match status" value="1"/>
</dbReference>
<comment type="catalytic activity">
    <reaction evidence="10 11">
        <text>shikimate + ATP = 3-phosphoshikimate + ADP + H(+)</text>
        <dbReference type="Rhea" id="RHEA:13121"/>
        <dbReference type="ChEBI" id="CHEBI:15378"/>
        <dbReference type="ChEBI" id="CHEBI:30616"/>
        <dbReference type="ChEBI" id="CHEBI:36208"/>
        <dbReference type="ChEBI" id="CHEBI:145989"/>
        <dbReference type="ChEBI" id="CHEBI:456216"/>
        <dbReference type="EC" id="2.7.1.71"/>
    </reaction>
</comment>
<name>A0ABY1QIU1_9BACT</name>
<accession>A0ABY1QIU1</accession>
<keyword evidence="8 11" id="KW-0067">ATP-binding</keyword>
<evidence type="ECO:0000256" key="7">
    <source>
        <dbReference type="ARBA" id="ARBA00022777"/>
    </source>
</evidence>
<feature type="binding site" evidence="11">
    <location>
        <position position="128"/>
    </location>
    <ligand>
        <name>ATP</name>
        <dbReference type="ChEBI" id="CHEBI:30616"/>
    </ligand>
</feature>
<evidence type="ECO:0000256" key="9">
    <source>
        <dbReference type="ARBA" id="ARBA00023141"/>
    </source>
</evidence>
<evidence type="ECO:0000313" key="12">
    <source>
        <dbReference type="EMBL" id="SMP69819.1"/>
    </source>
</evidence>
<keyword evidence="9 11" id="KW-0057">Aromatic amino acid biosynthesis</keyword>
<keyword evidence="13" id="KW-1185">Reference proteome</keyword>
<dbReference type="InterPro" id="IPR031322">
    <property type="entry name" value="Shikimate/glucono_kinase"/>
</dbReference>
<dbReference type="PANTHER" id="PTHR21087:SF16">
    <property type="entry name" value="SHIKIMATE KINASE 1, CHLOROPLASTIC"/>
    <property type="match status" value="1"/>
</dbReference>
<evidence type="ECO:0000256" key="3">
    <source>
        <dbReference type="ARBA" id="ARBA00012154"/>
    </source>
</evidence>
<dbReference type="PROSITE" id="PS01128">
    <property type="entry name" value="SHIKIMATE_KINASE"/>
    <property type="match status" value="1"/>
</dbReference>
<dbReference type="GO" id="GO:0016301">
    <property type="term" value="F:kinase activity"/>
    <property type="evidence" value="ECO:0007669"/>
    <property type="project" value="UniProtKB-KW"/>
</dbReference>
<keyword evidence="7 11" id="KW-0418">Kinase</keyword>
<evidence type="ECO:0000313" key="13">
    <source>
        <dbReference type="Proteomes" id="UP001158067"/>
    </source>
</evidence>
<dbReference type="RefSeq" id="WP_283434243.1">
    <property type="nucleotide sequence ID" value="NZ_FXUG01000012.1"/>
</dbReference>
<dbReference type="PRINTS" id="PR01100">
    <property type="entry name" value="SHIKIMTKNASE"/>
</dbReference>
<dbReference type="InterPro" id="IPR027417">
    <property type="entry name" value="P-loop_NTPase"/>
</dbReference>
<feature type="binding site" evidence="11">
    <location>
        <position position="40"/>
    </location>
    <ligand>
        <name>substrate</name>
    </ligand>
</feature>
<sequence length="188" mass="20457">MDTTSRQSHHLYLTGYRGCGKSTVAQQLAQRLSLPVVDLDERIETRAGTTISQIFADQSEEAFRDMESACLAEVAGQDRCIVSLGGGAILRETNRTVIQSSGWCVWLDADPKVLAARLAGDVTTGDRRPSLTGQPVLEEIATVMQARESLYREVADLRIDTSAMSIDEIVEQILKANPTTTGVADTRS</sequence>
<evidence type="ECO:0000256" key="4">
    <source>
        <dbReference type="ARBA" id="ARBA00022605"/>
    </source>
</evidence>
<comment type="caution">
    <text evidence="12">The sequence shown here is derived from an EMBL/GenBank/DDBJ whole genome shotgun (WGS) entry which is preliminary data.</text>
</comment>
<dbReference type="CDD" id="cd00464">
    <property type="entry name" value="SK"/>
    <property type="match status" value="1"/>
</dbReference>
<comment type="cofactor">
    <cofactor evidence="11">
        <name>Mg(2+)</name>
        <dbReference type="ChEBI" id="CHEBI:18420"/>
    </cofactor>
    <text evidence="11">Binds 1 Mg(2+) ion per subunit.</text>
</comment>
<keyword evidence="11" id="KW-0963">Cytoplasm</keyword>
<evidence type="ECO:0000256" key="5">
    <source>
        <dbReference type="ARBA" id="ARBA00022679"/>
    </source>
</evidence>
<feature type="binding site" evidence="11">
    <location>
        <position position="86"/>
    </location>
    <ligand>
        <name>substrate</name>
    </ligand>
</feature>
<dbReference type="EC" id="2.7.1.71" evidence="3 11"/>
<evidence type="ECO:0000256" key="11">
    <source>
        <dbReference type="HAMAP-Rule" id="MF_00109"/>
    </source>
</evidence>
<keyword evidence="4 11" id="KW-0028">Amino-acid biosynthesis</keyword>
<comment type="similarity">
    <text evidence="2 11">Belongs to the shikimate kinase family.</text>
</comment>
<gene>
    <name evidence="11" type="primary">aroK</name>
    <name evidence="12" type="ORF">SAMN06265222_112107</name>
</gene>
<feature type="binding site" evidence="11">
    <location>
        <position position="64"/>
    </location>
    <ligand>
        <name>substrate</name>
    </ligand>
</feature>
<organism evidence="12 13">
    <name type="scientific">Neorhodopirellula lusitana</name>
    <dbReference type="NCBI Taxonomy" id="445327"/>
    <lineage>
        <taxon>Bacteria</taxon>
        <taxon>Pseudomonadati</taxon>
        <taxon>Planctomycetota</taxon>
        <taxon>Planctomycetia</taxon>
        <taxon>Pirellulales</taxon>
        <taxon>Pirellulaceae</taxon>
        <taxon>Neorhodopirellula</taxon>
    </lineage>
</organism>
<protein>
    <recommendedName>
        <fullName evidence="3 11">Shikimate kinase</fullName>
        <shortName evidence="11">SK</shortName>
        <ecNumber evidence="3 11">2.7.1.71</ecNumber>
    </recommendedName>
</protein>
<dbReference type="InterPro" id="IPR000623">
    <property type="entry name" value="Shikimate_kinase/TSH1"/>
</dbReference>
<dbReference type="EMBL" id="FXUG01000012">
    <property type="protein sequence ID" value="SMP69819.1"/>
    <property type="molecule type" value="Genomic_DNA"/>
</dbReference>